<evidence type="ECO:0000256" key="1">
    <source>
        <dbReference type="ARBA" id="ARBA00022679"/>
    </source>
</evidence>
<reference evidence="3 4" key="1">
    <citation type="journal article" date="2019" name="Nat. Med.">
        <title>A library of human gut bacterial isolates paired with longitudinal multiomics data enables mechanistic microbiome research.</title>
        <authorList>
            <person name="Poyet M."/>
            <person name="Groussin M."/>
            <person name="Gibbons S.M."/>
            <person name="Avila-Pacheco J."/>
            <person name="Jiang X."/>
            <person name="Kearney S.M."/>
            <person name="Perrotta A.R."/>
            <person name="Berdy B."/>
            <person name="Zhao S."/>
            <person name="Lieberman T.D."/>
            <person name="Swanson P.K."/>
            <person name="Smith M."/>
            <person name="Roesemann S."/>
            <person name="Alexander J.E."/>
            <person name="Rich S.A."/>
            <person name="Livny J."/>
            <person name="Vlamakis H."/>
            <person name="Clish C."/>
            <person name="Bullock K."/>
            <person name="Deik A."/>
            <person name="Scott J."/>
            <person name="Pierce K.A."/>
            <person name="Xavier R.J."/>
            <person name="Alm E.J."/>
        </authorList>
    </citation>
    <scope>NUCLEOTIDE SEQUENCE [LARGE SCALE GENOMIC DNA]</scope>
    <source>
        <strain evidence="3 4">BIOML-A106</strain>
    </source>
</reference>
<feature type="domain" description="Galactosyltransferase C-terminal" evidence="2">
    <location>
        <begin position="161"/>
        <end position="210"/>
    </location>
</feature>
<protein>
    <recommendedName>
        <fullName evidence="2">Galactosyltransferase C-terminal domain-containing protein</fullName>
    </recommendedName>
</protein>
<sequence>MLLSYHDQVTIAIPFRADSSQRKRNLTLLLRHLMPLESRIVLLEADTSACCMECKEVETLEYLFVYDPDTVFHKTRYINQLLEYCQTSIVVIWDADIILPYEQLETAVKAIVEQRYIVSIPYNRIVWTLNAKQSIDYEESGEGYFYLLNRTQCYSQMMGKCSCGGVLVVNREGYLKCGGDNEKLYGWGPEDVERIHRMEILGYPVYWVNSGPLFHLWHPRGKNSWFISEELAFANRVELIRVCNMEREELVEYINSWRK</sequence>
<dbReference type="Gene3D" id="3.90.550.10">
    <property type="entry name" value="Spore Coat Polysaccharide Biosynthesis Protein SpsA, Chain A"/>
    <property type="match status" value="1"/>
</dbReference>
<accession>A0A5M5NZ80</accession>
<organism evidence="3 4">
    <name type="scientific">Bacteroides fragilis</name>
    <dbReference type="NCBI Taxonomy" id="817"/>
    <lineage>
        <taxon>Bacteria</taxon>
        <taxon>Pseudomonadati</taxon>
        <taxon>Bacteroidota</taxon>
        <taxon>Bacteroidia</taxon>
        <taxon>Bacteroidales</taxon>
        <taxon>Bacteroidaceae</taxon>
        <taxon>Bacteroides</taxon>
    </lineage>
</organism>
<evidence type="ECO:0000313" key="3">
    <source>
        <dbReference type="EMBL" id="KAA4747551.1"/>
    </source>
</evidence>
<proteinExistence type="predicted"/>
<dbReference type="InterPro" id="IPR027791">
    <property type="entry name" value="Galactosyl_T_C"/>
</dbReference>
<dbReference type="AlphaFoldDB" id="A0A5M5NZ80"/>
<evidence type="ECO:0000259" key="2">
    <source>
        <dbReference type="Pfam" id="PF02709"/>
    </source>
</evidence>
<dbReference type="SUPFAM" id="SSF53448">
    <property type="entry name" value="Nucleotide-diphospho-sugar transferases"/>
    <property type="match status" value="1"/>
</dbReference>
<dbReference type="GO" id="GO:0016740">
    <property type="term" value="F:transferase activity"/>
    <property type="evidence" value="ECO:0007669"/>
    <property type="project" value="UniProtKB-KW"/>
</dbReference>
<dbReference type="Proteomes" id="UP000479773">
    <property type="component" value="Unassembled WGS sequence"/>
</dbReference>
<evidence type="ECO:0000313" key="4">
    <source>
        <dbReference type="Proteomes" id="UP000479773"/>
    </source>
</evidence>
<dbReference type="InterPro" id="IPR029044">
    <property type="entry name" value="Nucleotide-diphossugar_trans"/>
</dbReference>
<dbReference type="Pfam" id="PF02709">
    <property type="entry name" value="Glyco_transf_7C"/>
    <property type="match status" value="1"/>
</dbReference>
<comment type="caution">
    <text evidence="3">The sequence shown here is derived from an EMBL/GenBank/DDBJ whole genome shotgun (WGS) entry which is preliminary data.</text>
</comment>
<gene>
    <name evidence="3" type="ORF">F3B44_22560</name>
</gene>
<dbReference type="EMBL" id="VWEQ01000035">
    <property type="protein sequence ID" value="KAA4747551.1"/>
    <property type="molecule type" value="Genomic_DNA"/>
</dbReference>
<name>A0A5M5NZ80_BACFG</name>
<keyword evidence="1" id="KW-0808">Transferase</keyword>